<protein>
    <submittedName>
        <fullName evidence="1">Phage protein</fullName>
    </submittedName>
</protein>
<dbReference type="EMBL" id="UHAP01000001">
    <property type="protein sequence ID" value="SUK57070.1"/>
    <property type="molecule type" value="Genomic_DNA"/>
</dbReference>
<organism evidence="1 2">
    <name type="scientific">Staphylococcus aureus</name>
    <dbReference type="NCBI Taxonomy" id="1280"/>
    <lineage>
        <taxon>Bacteria</taxon>
        <taxon>Bacillati</taxon>
        <taxon>Bacillota</taxon>
        <taxon>Bacilli</taxon>
        <taxon>Bacillales</taxon>
        <taxon>Staphylococcaceae</taxon>
        <taxon>Staphylococcus</taxon>
    </lineage>
</organism>
<evidence type="ECO:0000313" key="1">
    <source>
        <dbReference type="EMBL" id="SUK57070.1"/>
    </source>
</evidence>
<dbReference type="AlphaFoldDB" id="A0A380DV99"/>
<reference evidence="1 2" key="1">
    <citation type="submission" date="2018-06" db="EMBL/GenBank/DDBJ databases">
        <authorList>
            <consortium name="Pathogen Informatics"/>
            <person name="Doyle S."/>
        </authorList>
    </citation>
    <scope>NUCLEOTIDE SEQUENCE [LARGE SCALE GENOMIC DNA]</scope>
    <source>
        <strain evidence="1 2">NCTC6133</strain>
    </source>
</reference>
<accession>A0A380DV99</accession>
<dbReference type="Gene3D" id="3.40.630.30">
    <property type="match status" value="1"/>
</dbReference>
<evidence type="ECO:0000313" key="2">
    <source>
        <dbReference type="Proteomes" id="UP000255091"/>
    </source>
</evidence>
<name>A0A380DV99_STAAU</name>
<gene>
    <name evidence="1" type="ORF">NCTC6133_02742</name>
</gene>
<dbReference type="Proteomes" id="UP000255091">
    <property type="component" value="Unassembled WGS sequence"/>
</dbReference>
<proteinExistence type="predicted"/>
<sequence length="208" mass="23736">MTVKVISLSELLTGDKQEVKRKIPSVLNILNSFETISISGSESAHDVDLFLKNKSIAFDRQNLSRTHLVFSQFKSKQILVGYFTISNKPLVFTKRMLDKISNTLKKKLYQKGETHSGNDNLIIQGYLIAQIGKKYSEEALATKSINGNDLLTLAYEKVLEGANIFGGSYIWIEYEDVDRLREFYRKFGFTEIKDHTSENNLKMAILKL</sequence>